<name>A0A9P6ASL5_9AGAM</name>
<dbReference type="AlphaFoldDB" id="A0A9P6ASL5"/>
<keyword evidence="3" id="KW-1185">Reference proteome</keyword>
<comment type="caution">
    <text evidence="2">The sequence shown here is derived from an EMBL/GenBank/DDBJ whole genome shotgun (WGS) entry which is preliminary data.</text>
</comment>
<dbReference type="PANTHER" id="PTHR14187:SF5">
    <property type="entry name" value="HEAT SHOCK 70 KDA PROTEIN 12A"/>
    <property type="match status" value="1"/>
</dbReference>
<dbReference type="InterPro" id="IPR043129">
    <property type="entry name" value="ATPase_NBD"/>
</dbReference>
<dbReference type="PANTHER" id="PTHR14187">
    <property type="entry name" value="ALPHA KINASE/ELONGATION FACTOR 2 KINASE"/>
    <property type="match status" value="1"/>
</dbReference>
<sequence length="735" mass="80842">MTPPWFLCCIPSIGKSRGPRIAGPAPSIPELKLRDDTEIDVSRFSARSPGDSYPAFFPRVENGLSGPPLVKDISHHQESGSLRVDRSASHSDAPDDTSRWSLSRSSGPGDGFYPLTPRPPSCSTTSSFGGHVPHALPRSLTSYAPSDEFYISPDRGERQNRSVSADTGLSNSSSYGSSRPAFSMRTMSRVSQPRLYISIDIGAAFSKISYCADIRPGTREMTCWPGSENMNKIPTCLVYDAYGTVRAWGLEAKNMDLDKDWVRCEWFKSLLGPTTLPDGLHPFIPSGKDPITLVADFISCLLKHMRDHDILDDNRYSRKVCLTIPASWSIPQSILINKTFDLATSLAGYPDPSFWYSDFETITKSEAAAIYCAYMDTFPVEENRAFLICNAGAGTVELGGYIFLGGKELPMIAEACMRSGSNCGSLSLDARFHNLLHQLQKQNAINLDPSNLDGSMRAFAQFKLTYLGEGNGSDMVRFDCFDPTGNRAIGLVTDELAISRETLHLHVFEPVIREVLGLIESQLENMRDPEAVDALFLLGGFSNNGYLFSCVQKAFGDRIKIILRPEGADIAACRGAAQYADALETKYTTRVTPIHSTFATKSYILGVEIPAEPEDLRDQPTFISVNHENIEMCANRALYVVRKGEAIVRQDAIQLKFQKYSESFTDSLFSATLYISDSAEPSRYVIGGGEMEKFCRINVDLNKLPSFSENEGSGGPFHTDFESASSLASSLTAQV</sequence>
<evidence type="ECO:0008006" key="4">
    <source>
        <dbReference type="Google" id="ProtNLM"/>
    </source>
</evidence>
<dbReference type="Proteomes" id="UP000886523">
    <property type="component" value="Unassembled WGS sequence"/>
</dbReference>
<dbReference type="Gene3D" id="3.30.420.40">
    <property type="match status" value="2"/>
</dbReference>
<reference evidence="2" key="1">
    <citation type="journal article" date="2020" name="Nat. Commun.">
        <title>Large-scale genome sequencing of mycorrhizal fungi provides insights into the early evolution of symbiotic traits.</title>
        <authorList>
            <person name="Miyauchi S."/>
            <person name="Kiss E."/>
            <person name="Kuo A."/>
            <person name="Drula E."/>
            <person name="Kohler A."/>
            <person name="Sanchez-Garcia M."/>
            <person name="Morin E."/>
            <person name="Andreopoulos B."/>
            <person name="Barry K.W."/>
            <person name="Bonito G."/>
            <person name="Buee M."/>
            <person name="Carver A."/>
            <person name="Chen C."/>
            <person name="Cichocki N."/>
            <person name="Clum A."/>
            <person name="Culley D."/>
            <person name="Crous P.W."/>
            <person name="Fauchery L."/>
            <person name="Girlanda M."/>
            <person name="Hayes R.D."/>
            <person name="Keri Z."/>
            <person name="LaButti K."/>
            <person name="Lipzen A."/>
            <person name="Lombard V."/>
            <person name="Magnuson J."/>
            <person name="Maillard F."/>
            <person name="Murat C."/>
            <person name="Nolan M."/>
            <person name="Ohm R.A."/>
            <person name="Pangilinan J."/>
            <person name="Pereira M.F."/>
            <person name="Perotto S."/>
            <person name="Peter M."/>
            <person name="Pfister S."/>
            <person name="Riley R."/>
            <person name="Sitrit Y."/>
            <person name="Stielow J.B."/>
            <person name="Szollosi G."/>
            <person name="Zifcakova L."/>
            <person name="Stursova M."/>
            <person name="Spatafora J.W."/>
            <person name="Tedersoo L."/>
            <person name="Vaario L.M."/>
            <person name="Yamada A."/>
            <person name="Yan M."/>
            <person name="Wang P."/>
            <person name="Xu J."/>
            <person name="Bruns T."/>
            <person name="Baldrian P."/>
            <person name="Vilgalys R."/>
            <person name="Dunand C."/>
            <person name="Henrissat B."/>
            <person name="Grigoriev I.V."/>
            <person name="Hibbett D."/>
            <person name="Nagy L.G."/>
            <person name="Martin F.M."/>
        </authorList>
    </citation>
    <scope>NUCLEOTIDE SEQUENCE</scope>
    <source>
        <strain evidence="2">UP504</strain>
    </source>
</reference>
<dbReference type="SUPFAM" id="SSF53067">
    <property type="entry name" value="Actin-like ATPase domain"/>
    <property type="match status" value="2"/>
</dbReference>
<protein>
    <recommendedName>
        <fullName evidence="4">Actin-like ATPase domain-containing protein</fullName>
    </recommendedName>
</protein>
<gene>
    <name evidence="2" type="ORF">BS47DRAFT_1383594</name>
</gene>
<evidence type="ECO:0000313" key="2">
    <source>
        <dbReference type="EMBL" id="KAF9511188.1"/>
    </source>
</evidence>
<dbReference type="OrthoDB" id="2963168at2759"/>
<feature type="region of interest" description="Disordered" evidence="1">
    <location>
        <begin position="147"/>
        <end position="180"/>
    </location>
</feature>
<feature type="region of interest" description="Disordered" evidence="1">
    <location>
        <begin position="67"/>
        <end position="129"/>
    </location>
</feature>
<dbReference type="EMBL" id="MU129004">
    <property type="protein sequence ID" value="KAF9511188.1"/>
    <property type="molecule type" value="Genomic_DNA"/>
</dbReference>
<accession>A0A9P6ASL5</accession>
<organism evidence="2 3">
    <name type="scientific">Hydnum rufescens UP504</name>
    <dbReference type="NCBI Taxonomy" id="1448309"/>
    <lineage>
        <taxon>Eukaryota</taxon>
        <taxon>Fungi</taxon>
        <taxon>Dikarya</taxon>
        <taxon>Basidiomycota</taxon>
        <taxon>Agaricomycotina</taxon>
        <taxon>Agaricomycetes</taxon>
        <taxon>Cantharellales</taxon>
        <taxon>Hydnaceae</taxon>
        <taxon>Hydnum</taxon>
    </lineage>
</organism>
<dbReference type="CDD" id="cd10170">
    <property type="entry name" value="ASKHA_NBD_HSP70"/>
    <property type="match status" value="1"/>
</dbReference>
<evidence type="ECO:0000313" key="3">
    <source>
        <dbReference type="Proteomes" id="UP000886523"/>
    </source>
</evidence>
<proteinExistence type="predicted"/>
<feature type="compositionally biased region" description="Basic and acidic residues" evidence="1">
    <location>
        <begin position="72"/>
        <end position="98"/>
    </location>
</feature>
<dbReference type="Gene3D" id="3.90.640.10">
    <property type="entry name" value="Actin, Chain A, domain 4"/>
    <property type="match status" value="1"/>
</dbReference>
<evidence type="ECO:0000256" key="1">
    <source>
        <dbReference type="SAM" id="MobiDB-lite"/>
    </source>
</evidence>